<feature type="transmembrane region" description="Helical" evidence="8">
    <location>
        <begin position="12"/>
        <end position="32"/>
    </location>
</feature>
<accession>A0A2V3A672</accession>
<dbReference type="PANTHER" id="PTHR34975">
    <property type="entry name" value="SPORE GERMINATION PROTEIN A2"/>
    <property type="match status" value="1"/>
</dbReference>
<evidence type="ECO:0000256" key="5">
    <source>
        <dbReference type="ARBA" id="ARBA00022692"/>
    </source>
</evidence>
<organism evidence="9 10">
    <name type="scientific">Cytobacillus oceanisediminis</name>
    <dbReference type="NCBI Taxonomy" id="665099"/>
    <lineage>
        <taxon>Bacteria</taxon>
        <taxon>Bacillati</taxon>
        <taxon>Bacillota</taxon>
        <taxon>Bacilli</taxon>
        <taxon>Bacillales</taxon>
        <taxon>Bacillaceae</taxon>
        <taxon>Cytobacillus</taxon>
    </lineage>
</organism>
<protein>
    <submittedName>
        <fullName evidence="9">Spore germination protein (Amino acid permease)</fullName>
    </submittedName>
</protein>
<evidence type="ECO:0000313" key="10">
    <source>
        <dbReference type="Proteomes" id="UP000247150"/>
    </source>
</evidence>
<evidence type="ECO:0000256" key="1">
    <source>
        <dbReference type="ARBA" id="ARBA00004141"/>
    </source>
</evidence>
<feature type="transmembrane region" description="Helical" evidence="8">
    <location>
        <begin position="144"/>
        <end position="166"/>
    </location>
</feature>
<dbReference type="GO" id="GO:0016020">
    <property type="term" value="C:membrane"/>
    <property type="evidence" value="ECO:0007669"/>
    <property type="project" value="UniProtKB-SubCell"/>
</dbReference>
<feature type="transmembrane region" description="Helical" evidence="8">
    <location>
        <begin position="44"/>
        <end position="66"/>
    </location>
</feature>
<comment type="caution">
    <text evidence="9">The sequence shown here is derived from an EMBL/GenBank/DDBJ whole genome shotgun (WGS) entry which is preliminary data.</text>
</comment>
<dbReference type="PANTHER" id="PTHR34975:SF2">
    <property type="entry name" value="SPORE GERMINATION PROTEIN A2"/>
    <property type="match status" value="1"/>
</dbReference>
<feature type="transmembrane region" description="Helical" evidence="8">
    <location>
        <begin position="271"/>
        <end position="293"/>
    </location>
</feature>
<evidence type="ECO:0000256" key="4">
    <source>
        <dbReference type="ARBA" id="ARBA00022544"/>
    </source>
</evidence>
<sequence>MNAMVKENKMVSPYFLFFLMNSTQTGVVVLSFQANIIGGAGHDAWIPVLALGLMMHVIFLMMLYILKHSSAGDILSFHKEIFGKVFGGMLNIILASYFSMVSLFTLHTYIDILQIWVFDGIASWEFSLLFSVLIFYIVAGGFRIVTAVAYWGVVIPSLMLLSLLYLLEFVEVSYLLPFFQFGAKDFFISAKEAAPLYLGFETVLVFFPFIKDREKSPKWGHLALLYSTFIYTMITIMTFMFFTQGKLEHLTWPTLTMIKIIQFPFLERFEFIFIFTWLLVVMPVICIYLWSAIRSIKLTIPNVKATYVLAGLLAVFHFVNSELIEIQYSHLMDQIFGYSGLIFLFCYIPLLFLISVVRKKLKK</sequence>
<evidence type="ECO:0000256" key="2">
    <source>
        <dbReference type="ARBA" id="ARBA00007998"/>
    </source>
</evidence>
<dbReference type="GO" id="GO:0009847">
    <property type="term" value="P:spore germination"/>
    <property type="evidence" value="ECO:0007669"/>
    <property type="project" value="InterPro"/>
</dbReference>
<dbReference type="Pfam" id="PF03845">
    <property type="entry name" value="Spore_permease"/>
    <property type="match status" value="1"/>
</dbReference>
<comment type="similarity">
    <text evidence="2">Belongs to the amino acid-polyamine-organocation (APC) superfamily. Spore germination protein (SGP) (TC 2.A.3.9) family.</text>
</comment>
<feature type="transmembrane region" description="Helical" evidence="8">
    <location>
        <begin position="116"/>
        <end position="137"/>
    </location>
</feature>
<evidence type="ECO:0000256" key="8">
    <source>
        <dbReference type="SAM" id="Phobius"/>
    </source>
</evidence>
<dbReference type="Proteomes" id="UP000247150">
    <property type="component" value="Unassembled WGS sequence"/>
</dbReference>
<feature type="transmembrane region" description="Helical" evidence="8">
    <location>
        <begin position="222"/>
        <end position="242"/>
    </location>
</feature>
<keyword evidence="5 8" id="KW-0812">Transmembrane</keyword>
<keyword evidence="3" id="KW-0813">Transport</keyword>
<feature type="transmembrane region" description="Helical" evidence="8">
    <location>
        <begin position="335"/>
        <end position="357"/>
    </location>
</feature>
<gene>
    <name evidence="9" type="ORF">DFO73_101643</name>
</gene>
<dbReference type="AlphaFoldDB" id="A0A2V3A672"/>
<evidence type="ECO:0000256" key="7">
    <source>
        <dbReference type="ARBA" id="ARBA00023136"/>
    </source>
</evidence>
<name>A0A2V3A672_9BACI</name>
<keyword evidence="4" id="KW-0309">Germination</keyword>
<feature type="transmembrane region" description="Helical" evidence="8">
    <location>
        <begin position="305"/>
        <end position="323"/>
    </location>
</feature>
<comment type="subcellular location">
    <subcellularLocation>
        <location evidence="1">Membrane</location>
        <topology evidence="1">Multi-pass membrane protein</topology>
    </subcellularLocation>
</comment>
<reference evidence="9 10" key="1">
    <citation type="submission" date="2018-05" db="EMBL/GenBank/DDBJ databases">
        <title>Freshwater and sediment microbial communities from various areas in North America, analyzing microbe dynamics in response to fracking.</title>
        <authorList>
            <person name="Lamendella R."/>
        </authorList>
    </citation>
    <scope>NUCLEOTIDE SEQUENCE [LARGE SCALE GENOMIC DNA]</scope>
    <source>
        <strain evidence="9 10">15_TX</strain>
    </source>
</reference>
<dbReference type="NCBIfam" id="TIGR00912">
    <property type="entry name" value="2A0309"/>
    <property type="match status" value="1"/>
</dbReference>
<evidence type="ECO:0000256" key="3">
    <source>
        <dbReference type="ARBA" id="ARBA00022448"/>
    </source>
</evidence>
<feature type="transmembrane region" description="Helical" evidence="8">
    <location>
        <begin position="86"/>
        <end position="110"/>
    </location>
</feature>
<evidence type="ECO:0000313" key="9">
    <source>
        <dbReference type="EMBL" id="PWW32379.1"/>
    </source>
</evidence>
<keyword evidence="6 8" id="KW-1133">Transmembrane helix</keyword>
<evidence type="ECO:0000256" key="6">
    <source>
        <dbReference type="ARBA" id="ARBA00022989"/>
    </source>
</evidence>
<dbReference type="InterPro" id="IPR004761">
    <property type="entry name" value="Spore_GerAB"/>
</dbReference>
<dbReference type="EMBL" id="QGTW01000001">
    <property type="protein sequence ID" value="PWW32379.1"/>
    <property type="molecule type" value="Genomic_DNA"/>
</dbReference>
<dbReference type="OrthoDB" id="2380240at2"/>
<feature type="transmembrane region" description="Helical" evidence="8">
    <location>
        <begin position="186"/>
        <end position="210"/>
    </location>
</feature>
<keyword evidence="7 8" id="KW-0472">Membrane</keyword>
<proteinExistence type="inferred from homology"/>